<name>A0A0D2WJP6_CAPO3</name>
<keyword evidence="6" id="KW-0256">Endoplasmic reticulum</keyword>
<reference evidence="19" key="1">
    <citation type="submission" date="2011-02" db="EMBL/GenBank/DDBJ databases">
        <title>The Genome Sequence of Capsaspora owczarzaki ATCC 30864.</title>
        <authorList>
            <person name="Russ C."/>
            <person name="Cuomo C."/>
            <person name="Burger G."/>
            <person name="Gray M.W."/>
            <person name="Holland P.W.H."/>
            <person name="King N."/>
            <person name="Lang F.B.F."/>
            <person name="Roger A.J."/>
            <person name="Ruiz-Trillo I."/>
            <person name="Young S.K."/>
            <person name="Zeng Q."/>
            <person name="Gargeya S."/>
            <person name="Alvarado L."/>
            <person name="Berlin A."/>
            <person name="Chapman S.B."/>
            <person name="Chen Z."/>
            <person name="Freedman E."/>
            <person name="Gellesch M."/>
            <person name="Goldberg J."/>
            <person name="Griggs A."/>
            <person name="Gujja S."/>
            <person name="Heilman E."/>
            <person name="Heiman D."/>
            <person name="Howarth C."/>
            <person name="Mehta T."/>
            <person name="Neiman D."/>
            <person name="Pearson M."/>
            <person name="Roberts A."/>
            <person name="Saif S."/>
            <person name="Shea T."/>
            <person name="Shenoy N."/>
            <person name="Sisk P."/>
            <person name="Stolte C."/>
            <person name="Sykes S."/>
            <person name="White J."/>
            <person name="Yandava C."/>
            <person name="Haas B."/>
            <person name="Nusbaum C."/>
            <person name="Birren B."/>
        </authorList>
    </citation>
    <scope>NUCLEOTIDE SEQUENCE</scope>
    <source>
        <strain evidence="19">ATCC 30864</strain>
    </source>
</reference>
<evidence type="ECO:0000256" key="5">
    <source>
        <dbReference type="ARBA" id="ARBA00022692"/>
    </source>
</evidence>
<protein>
    <recommendedName>
        <fullName evidence="14">sphinganine-1-phosphate aldolase</fullName>
        <ecNumber evidence="14">4.1.2.27</ecNumber>
    </recommendedName>
    <alternativeName>
        <fullName evidence="15">Sphingosine-1-phosphate aldolase</fullName>
    </alternativeName>
</protein>
<dbReference type="PANTHER" id="PTHR42735">
    <property type="match status" value="1"/>
</dbReference>
<gene>
    <name evidence="18" type="ORF">CAOG_001669</name>
</gene>
<dbReference type="GO" id="GO:0006665">
    <property type="term" value="P:sphingolipid metabolic process"/>
    <property type="evidence" value="ECO:0007669"/>
    <property type="project" value="UniProtKB-KW"/>
</dbReference>
<dbReference type="InterPro" id="IPR015424">
    <property type="entry name" value="PyrdxlP-dep_Trfase"/>
</dbReference>
<dbReference type="FunFam" id="3.40.640.10:FF:000020">
    <property type="entry name" value="sphingosine-1-phosphate lyase 1"/>
    <property type="match status" value="1"/>
</dbReference>
<evidence type="ECO:0000256" key="16">
    <source>
        <dbReference type="PIRSR" id="PIRSR602129-50"/>
    </source>
</evidence>
<comment type="pathway">
    <text evidence="3">Lipid metabolism; sphingolipid metabolism.</text>
</comment>
<evidence type="ECO:0000313" key="18">
    <source>
        <dbReference type="EMBL" id="KJE90345.1"/>
    </source>
</evidence>
<dbReference type="InterPro" id="IPR050477">
    <property type="entry name" value="GrpII_AminoAcid_Decarb"/>
</dbReference>
<evidence type="ECO:0000256" key="6">
    <source>
        <dbReference type="ARBA" id="ARBA00022824"/>
    </source>
</evidence>
<dbReference type="Proteomes" id="UP000008743">
    <property type="component" value="Unassembled WGS sequence"/>
</dbReference>
<keyword evidence="7 16" id="KW-0663">Pyridoxal phosphate</keyword>
<dbReference type="Gene3D" id="3.40.640.10">
    <property type="entry name" value="Type I PLP-dependent aspartate aminotransferase-like (Major domain)"/>
    <property type="match status" value="1"/>
</dbReference>
<dbReference type="GO" id="GO:0005789">
    <property type="term" value="C:endoplasmic reticulum membrane"/>
    <property type="evidence" value="ECO:0007669"/>
    <property type="project" value="UniProtKB-SubCell"/>
</dbReference>
<keyword evidence="10" id="KW-0443">Lipid metabolism</keyword>
<proteinExistence type="inferred from homology"/>
<evidence type="ECO:0000256" key="13">
    <source>
        <dbReference type="ARBA" id="ARBA00038302"/>
    </source>
</evidence>
<evidence type="ECO:0000256" key="17">
    <source>
        <dbReference type="RuleBase" id="RU000382"/>
    </source>
</evidence>
<comment type="cofactor">
    <cofactor evidence="1 16 17">
        <name>pyridoxal 5'-phosphate</name>
        <dbReference type="ChEBI" id="CHEBI:597326"/>
    </cofactor>
</comment>
<keyword evidence="19" id="KW-1185">Reference proteome</keyword>
<dbReference type="Gene3D" id="6.10.140.2150">
    <property type="match status" value="1"/>
</dbReference>
<keyword evidence="9" id="KW-1133">Transmembrane helix</keyword>
<keyword evidence="5" id="KW-0812">Transmembrane</keyword>
<dbReference type="PhylomeDB" id="A0A0D2WJP6"/>
<accession>A0A0D2WJP6</accession>
<organism evidence="18 19">
    <name type="scientific">Capsaspora owczarzaki (strain ATCC 30864)</name>
    <dbReference type="NCBI Taxonomy" id="595528"/>
    <lineage>
        <taxon>Eukaryota</taxon>
        <taxon>Filasterea</taxon>
        <taxon>Capsaspora</taxon>
    </lineage>
</organism>
<evidence type="ECO:0000256" key="15">
    <source>
        <dbReference type="ARBA" id="ARBA00042568"/>
    </source>
</evidence>
<dbReference type="InterPro" id="IPR015422">
    <property type="entry name" value="PyrdxlP-dep_Trfase_small"/>
</dbReference>
<evidence type="ECO:0000256" key="8">
    <source>
        <dbReference type="ARBA" id="ARBA00022919"/>
    </source>
</evidence>
<dbReference type="PANTHER" id="PTHR42735:SF9">
    <property type="entry name" value="SPHINGOSINE-1-PHOSPHATE LYASE"/>
    <property type="match status" value="1"/>
</dbReference>
<evidence type="ECO:0000256" key="2">
    <source>
        <dbReference type="ARBA" id="ARBA00004389"/>
    </source>
</evidence>
<evidence type="ECO:0000256" key="14">
    <source>
        <dbReference type="ARBA" id="ARBA00038965"/>
    </source>
</evidence>
<sequence length="557" mass="60231">MESARARFSYASTHASSWVSLARTAEHVIVAAVVVKVAHHVYSVGLKKSIGKLLVGLVRAVPGGSSTLDATLEQEVDSAAKLLTKDVQPNHPKMQSHRFDSLPTTGLSREVVLSKLADLKRADIDSHAGKSWAYVYSQPDNTFDDFLADASNLFMHENALNPMAFPALRKMENDIVRISATLLGGDARACGTMTSGGTESILMAVKAHRDRALKLRNVTEPNMVIPITAHPAFEKAGHYFGVQIRHAPVTNELEDPRVSVPAMAKLIDRNTIMLLGSAPQYPHGVIDDIPALGALALARNIPLHVDACVGGFILPFIRKFRPDLPRFDFSVPGVASMSADLHKYGFSSKGSSVVLYSSEEYRQYQFFTYSEWPGGLFISPSMCGSRGGGPIAAAWACLLSLGESGYVQSARLIMDTADKLSNGVRAIPGLRVIGKPDACLVSFLSTDPTVDILAVADVMEETGWRIERQRKPSSIHLSVMPQHAKIADKFISELAQAVNKVRANQQLAKAGSAAMYGMIAQIPDEKLIESFLVKFMARLYTPTRPAEGGASTSSSSN</sequence>
<evidence type="ECO:0000256" key="4">
    <source>
        <dbReference type="ARBA" id="ARBA00004991"/>
    </source>
</evidence>
<evidence type="ECO:0000256" key="9">
    <source>
        <dbReference type="ARBA" id="ARBA00022989"/>
    </source>
</evidence>
<evidence type="ECO:0000256" key="11">
    <source>
        <dbReference type="ARBA" id="ARBA00023136"/>
    </source>
</evidence>
<dbReference type="AlphaFoldDB" id="A0A0D2WJP6"/>
<dbReference type="SUPFAM" id="SSF53383">
    <property type="entry name" value="PLP-dependent transferases"/>
    <property type="match status" value="1"/>
</dbReference>
<dbReference type="OrthoDB" id="10254570at2759"/>
<evidence type="ECO:0000256" key="7">
    <source>
        <dbReference type="ARBA" id="ARBA00022898"/>
    </source>
</evidence>
<dbReference type="eggNOG" id="KOG1383">
    <property type="taxonomic scope" value="Eukaryota"/>
</dbReference>
<keyword evidence="12 17" id="KW-0456">Lyase</keyword>
<dbReference type="Pfam" id="PF00282">
    <property type="entry name" value="Pyridoxal_deC"/>
    <property type="match status" value="1"/>
</dbReference>
<dbReference type="STRING" id="595528.A0A0D2WJP6"/>
<dbReference type="InParanoid" id="A0A0D2WJP6"/>
<evidence type="ECO:0000256" key="3">
    <source>
        <dbReference type="ARBA" id="ARBA00004760"/>
    </source>
</evidence>
<comment type="similarity">
    <text evidence="13">Belongs to the group II decarboxylase family. Sphingosine-1-phosphate lyase subfamily.</text>
</comment>
<keyword evidence="11" id="KW-0472">Membrane</keyword>
<dbReference type="EC" id="4.1.2.27" evidence="14"/>
<evidence type="ECO:0000256" key="12">
    <source>
        <dbReference type="ARBA" id="ARBA00023239"/>
    </source>
</evidence>
<evidence type="ECO:0000313" key="19">
    <source>
        <dbReference type="Proteomes" id="UP000008743"/>
    </source>
</evidence>
<dbReference type="GO" id="GO:0030170">
    <property type="term" value="F:pyridoxal phosphate binding"/>
    <property type="evidence" value="ECO:0007669"/>
    <property type="project" value="InterPro"/>
</dbReference>
<keyword evidence="8" id="KW-0746">Sphingolipid metabolism</keyword>
<dbReference type="GO" id="GO:0019752">
    <property type="term" value="P:carboxylic acid metabolic process"/>
    <property type="evidence" value="ECO:0007669"/>
    <property type="project" value="InterPro"/>
</dbReference>
<dbReference type="GO" id="GO:0008117">
    <property type="term" value="F:sphinganine-1-phosphate aldolase activity"/>
    <property type="evidence" value="ECO:0007669"/>
    <property type="project" value="UniProtKB-EC"/>
</dbReference>
<evidence type="ECO:0000256" key="1">
    <source>
        <dbReference type="ARBA" id="ARBA00001933"/>
    </source>
</evidence>
<evidence type="ECO:0000256" key="10">
    <source>
        <dbReference type="ARBA" id="ARBA00023098"/>
    </source>
</evidence>
<dbReference type="Gene3D" id="3.90.1150.10">
    <property type="entry name" value="Aspartate Aminotransferase, domain 1"/>
    <property type="match status" value="1"/>
</dbReference>
<dbReference type="InterPro" id="IPR002129">
    <property type="entry name" value="PyrdxlP-dep_de-COase"/>
</dbReference>
<dbReference type="InterPro" id="IPR015421">
    <property type="entry name" value="PyrdxlP-dep_Trfase_major"/>
</dbReference>
<comment type="subcellular location">
    <subcellularLocation>
        <location evidence="2">Endoplasmic reticulum membrane</location>
        <topology evidence="2">Single-pass membrane protein</topology>
    </subcellularLocation>
</comment>
<feature type="modified residue" description="N6-(pyridoxal phosphate)lysine" evidence="16">
    <location>
        <position position="343"/>
    </location>
</feature>
<comment type="pathway">
    <text evidence="4">Sphingolipid metabolism.</text>
</comment>
<dbReference type="EMBL" id="KE346361">
    <property type="protein sequence ID" value="KJE90345.1"/>
    <property type="molecule type" value="Genomic_DNA"/>
</dbReference>